<dbReference type="PROSITE" id="PS51257">
    <property type="entry name" value="PROKAR_LIPOPROTEIN"/>
    <property type="match status" value="1"/>
</dbReference>
<keyword evidence="4" id="KW-1185">Reference proteome</keyword>
<dbReference type="InterPro" id="IPR054246">
    <property type="entry name" value="DUF6973"/>
</dbReference>
<gene>
    <name evidence="3" type="ORF">GCM10010844_41440</name>
</gene>
<reference evidence="4" key="1">
    <citation type="journal article" date="2019" name="Int. J. Syst. Evol. Microbiol.">
        <title>The Global Catalogue of Microorganisms (GCM) 10K type strain sequencing project: providing services to taxonomists for standard genome sequencing and annotation.</title>
        <authorList>
            <consortium name="The Broad Institute Genomics Platform"/>
            <consortium name="The Broad Institute Genome Sequencing Center for Infectious Disease"/>
            <person name="Wu L."/>
            <person name="Ma J."/>
        </authorList>
    </citation>
    <scope>NUCLEOTIDE SEQUENCE [LARGE SCALE GENOMIC DNA]</scope>
    <source>
        <strain evidence="4">JCM 19173</strain>
    </source>
</reference>
<evidence type="ECO:0000256" key="1">
    <source>
        <dbReference type="SAM" id="SignalP"/>
    </source>
</evidence>
<dbReference type="EMBL" id="BMPE01000027">
    <property type="protein sequence ID" value="GGL18287.1"/>
    <property type="molecule type" value="Genomic_DNA"/>
</dbReference>
<sequence>MKYVIPTLLLTISLISCGQSQPAPAMPDGAATADHINRLSEAQLQQLVAEGEQWAQDHPGQDVNAHALTVLNDTPGHLTTQWSIGEWTGLGPAQGALCNAHLINCYKTKLYKDQAQRVARTKYGNGEQNGKIDAYRHTYWNALMTRGAGVQWATDFANAHEADNPPSSAKSYVSRDMDYYNNSQGRTIGLNYPANTAADTVVEAKIVDYMTYGKLKVFNSAGTALVWSNSPDACSLYNC</sequence>
<comment type="caution">
    <text evidence="3">The sequence shown here is derived from an EMBL/GenBank/DDBJ whole genome shotgun (WGS) entry which is preliminary data.</text>
</comment>
<feature type="signal peptide" evidence="1">
    <location>
        <begin position="1"/>
        <end position="25"/>
    </location>
</feature>
<evidence type="ECO:0000259" key="2">
    <source>
        <dbReference type="Pfam" id="PF22322"/>
    </source>
</evidence>
<protein>
    <recommendedName>
        <fullName evidence="2">DUF6973 domain-containing protein</fullName>
    </recommendedName>
</protein>
<feature type="chain" id="PRO_5046377314" description="DUF6973 domain-containing protein" evidence="1">
    <location>
        <begin position="26"/>
        <end position="239"/>
    </location>
</feature>
<name>A0ABQ2FQY6_9DEIO</name>
<dbReference type="Pfam" id="PF22322">
    <property type="entry name" value="DUF6973"/>
    <property type="match status" value="1"/>
</dbReference>
<keyword evidence="1" id="KW-0732">Signal</keyword>
<dbReference type="RefSeq" id="WP_189070885.1">
    <property type="nucleotide sequence ID" value="NZ_BMPE01000027.1"/>
</dbReference>
<dbReference type="Proteomes" id="UP000604341">
    <property type="component" value="Unassembled WGS sequence"/>
</dbReference>
<accession>A0ABQ2FQY6</accession>
<feature type="domain" description="DUF6973" evidence="2">
    <location>
        <begin position="97"/>
        <end position="208"/>
    </location>
</feature>
<evidence type="ECO:0000313" key="3">
    <source>
        <dbReference type="EMBL" id="GGL18287.1"/>
    </source>
</evidence>
<organism evidence="3 4">
    <name type="scientific">Deinococcus radiotolerans</name>
    <dbReference type="NCBI Taxonomy" id="1309407"/>
    <lineage>
        <taxon>Bacteria</taxon>
        <taxon>Thermotogati</taxon>
        <taxon>Deinococcota</taxon>
        <taxon>Deinococci</taxon>
        <taxon>Deinococcales</taxon>
        <taxon>Deinococcaceae</taxon>
        <taxon>Deinococcus</taxon>
    </lineage>
</organism>
<evidence type="ECO:0000313" key="4">
    <source>
        <dbReference type="Proteomes" id="UP000604341"/>
    </source>
</evidence>
<proteinExistence type="predicted"/>